<proteinExistence type="predicted"/>
<dbReference type="SUPFAM" id="SSF53335">
    <property type="entry name" value="S-adenosyl-L-methionine-dependent methyltransferases"/>
    <property type="match status" value="1"/>
</dbReference>
<dbReference type="PROSITE" id="PS51682">
    <property type="entry name" value="SAM_OMT_I"/>
    <property type="match status" value="1"/>
</dbReference>
<comment type="caution">
    <text evidence="4">The sequence shown here is derived from an EMBL/GenBank/DDBJ whole genome shotgun (WGS) entry which is preliminary data.</text>
</comment>
<dbReference type="Pfam" id="PF01596">
    <property type="entry name" value="Methyltransf_3"/>
    <property type="match status" value="1"/>
</dbReference>
<organism evidence="4 5">
    <name type="scientific">Bombiscardovia coagulans</name>
    <dbReference type="NCBI Taxonomy" id="686666"/>
    <lineage>
        <taxon>Bacteria</taxon>
        <taxon>Bacillati</taxon>
        <taxon>Actinomycetota</taxon>
        <taxon>Actinomycetes</taxon>
        <taxon>Bifidobacteriales</taxon>
        <taxon>Bifidobacteriaceae</taxon>
        <taxon>Bombiscardovia</taxon>
    </lineage>
</organism>
<evidence type="ECO:0000256" key="3">
    <source>
        <dbReference type="ARBA" id="ARBA00022691"/>
    </source>
</evidence>
<evidence type="ECO:0000256" key="1">
    <source>
        <dbReference type="ARBA" id="ARBA00022603"/>
    </source>
</evidence>
<evidence type="ECO:0000313" key="5">
    <source>
        <dbReference type="Proteomes" id="UP000216004"/>
    </source>
</evidence>
<dbReference type="AlphaFoldDB" id="A0A261ET75"/>
<dbReference type="CDD" id="cd02440">
    <property type="entry name" value="AdoMet_MTases"/>
    <property type="match status" value="1"/>
</dbReference>
<dbReference type="InterPro" id="IPR029063">
    <property type="entry name" value="SAM-dependent_MTases_sf"/>
</dbReference>
<keyword evidence="5" id="KW-1185">Reference proteome</keyword>
<dbReference type="RefSeq" id="WP_158520399.1">
    <property type="nucleotide sequence ID" value="NZ_MWWS01000004.1"/>
</dbReference>
<reference evidence="4 5" key="1">
    <citation type="journal article" date="2017" name="BMC Genomics">
        <title>Comparative genomic and phylogenomic analyses of the Bifidobacteriaceae family.</title>
        <authorList>
            <person name="Lugli G.A."/>
            <person name="Milani C."/>
            <person name="Turroni F."/>
            <person name="Duranti S."/>
            <person name="Mancabelli L."/>
            <person name="Mangifesta M."/>
            <person name="Ferrario C."/>
            <person name="Modesto M."/>
            <person name="Mattarelli P."/>
            <person name="Jiri K."/>
            <person name="van Sinderen D."/>
            <person name="Ventura M."/>
        </authorList>
    </citation>
    <scope>NUCLEOTIDE SEQUENCE [LARGE SCALE GENOMIC DNA]</scope>
    <source>
        <strain evidence="4 5">DSM 22924</strain>
    </source>
</reference>
<dbReference type="GO" id="GO:0008171">
    <property type="term" value="F:O-methyltransferase activity"/>
    <property type="evidence" value="ECO:0007669"/>
    <property type="project" value="InterPro"/>
</dbReference>
<dbReference type="GO" id="GO:0032259">
    <property type="term" value="P:methylation"/>
    <property type="evidence" value="ECO:0007669"/>
    <property type="project" value="UniProtKB-KW"/>
</dbReference>
<protein>
    <submittedName>
        <fullName evidence="4">Methyltransferase</fullName>
    </submittedName>
</protein>
<keyword evidence="2 4" id="KW-0808">Transferase</keyword>
<keyword evidence="1 4" id="KW-0489">Methyltransferase</keyword>
<keyword evidence="3" id="KW-0949">S-adenosyl-L-methionine</keyword>
<sequence>MTSYTNHAKAWMYAEESPLNSESEVLRSARLQAQDAGFTPGCIAQGAFLKLVARSSQSKSIILVGTGSVVEALRLIEGLGTRGQLTAVDSSPEGADLIRKTFRQFNDHNGLSLRSVNTRARTYFPRLNPQDYDLIVVAGDDINYQDTFQEAERLLKPHGQMIFTDVMCYRDDQKAGGVMNPANRSPRALLLRQLMTDFQDTDVFDSCLLPIGTGLLLSMKH</sequence>
<name>A0A261ET75_9BIFI</name>
<accession>A0A261ET75</accession>
<evidence type="ECO:0000313" key="4">
    <source>
        <dbReference type="EMBL" id="OZG50058.1"/>
    </source>
</evidence>
<dbReference type="Gene3D" id="3.40.50.150">
    <property type="entry name" value="Vaccinia Virus protein VP39"/>
    <property type="match status" value="1"/>
</dbReference>
<dbReference type="EMBL" id="MWWS01000004">
    <property type="protein sequence ID" value="OZG50058.1"/>
    <property type="molecule type" value="Genomic_DNA"/>
</dbReference>
<evidence type="ECO:0000256" key="2">
    <source>
        <dbReference type="ARBA" id="ARBA00022679"/>
    </source>
</evidence>
<gene>
    <name evidence="4" type="ORF">BOCO_0575</name>
</gene>
<dbReference type="InterPro" id="IPR002935">
    <property type="entry name" value="SAM_O-MeTrfase"/>
</dbReference>
<dbReference type="Proteomes" id="UP000216004">
    <property type="component" value="Unassembled WGS sequence"/>
</dbReference>
<dbReference type="OrthoDB" id="4774874at2"/>